<evidence type="ECO:0000259" key="1">
    <source>
        <dbReference type="Pfam" id="PF12146"/>
    </source>
</evidence>
<reference evidence="2 3" key="1">
    <citation type="submission" date="2019-05" db="EMBL/GenBank/DDBJ databases">
        <authorList>
            <person name="Lee S.D."/>
        </authorList>
    </citation>
    <scope>NUCLEOTIDE SEQUENCE [LARGE SCALE GENOMIC DNA]</scope>
    <source>
        <strain evidence="2 3">YC2-7</strain>
    </source>
</reference>
<accession>A0A848KHI6</accession>
<sequence length="299" mass="32939">MKYFVVPEESRHLDAEQRKHLRGSFVSLSDGVTHYELAGPVDGSLVVLIPGLTIPLFYWDELAAALHAHGLRTLAYSAYGRGYSDRLHGTYDENLFVRQLAELVDFVAPGARCHVVGTSMGALVAMGYATRHSERVSTLTLAGPAGLAPRAVTAPDRVLRNDLLAGLVARRFGRRILEGHLGHNVRDRDLAAKLTEMILDAYQYQGSIHAFFDTLQHVKLSGRRALFTQAGSLNLPTMLLWGRADEVTPIDHAGTARNLLRAQHYHELDCGHMAPYELPHDVAALVVAFLQTSSDRVES</sequence>
<gene>
    <name evidence="2" type="ORF">FGL95_11555</name>
</gene>
<proteinExistence type="predicted"/>
<dbReference type="SUPFAM" id="SSF53474">
    <property type="entry name" value="alpha/beta-Hydrolases"/>
    <property type="match status" value="1"/>
</dbReference>
<dbReference type="Pfam" id="PF12146">
    <property type="entry name" value="Hydrolase_4"/>
    <property type="match status" value="1"/>
</dbReference>
<dbReference type="PANTHER" id="PTHR43194:SF2">
    <property type="entry name" value="PEROXISOMAL MEMBRANE PROTEIN LPX1"/>
    <property type="match status" value="1"/>
</dbReference>
<name>A0A848KHI6_9NOCA</name>
<keyword evidence="3" id="KW-1185">Reference proteome</keyword>
<dbReference type="PRINTS" id="PR00111">
    <property type="entry name" value="ABHYDROLASE"/>
</dbReference>
<organism evidence="2 3">
    <name type="scientific">Antrihabitans stalactiti</name>
    <dbReference type="NCBI Taxonomy" id="2584121"/>
    <lineage>
        <taxon>Bacteria</taxon>
        <taxon>Bacillati</taxon>
        <taxon>Actinomycetota</taxon>
        <taxon>Actinomycetes</taxon>
        <taxon>Mycobacteriales</taxon>
        <taxon>Nocardiaceae</taxon>
        <taxon>Antrihabitans</taxon>
    </lineage>
</organism>
<dbReference type="InterPro" id="IPR022742">
    <property type="entry name" value="Hydrolase_4"/>
</dbReference>
<dbReference type="GO" id="GO:0016787">
    <property type="term" value="F:hydrolase activity"/>
    <property type="evidence" value="ECO:0007669"/>
    <property type="project" value="UniProtKB-KW"/>
</dbReference>
<reference evidence="2 3" key="2">
    <citation type="submission" date="2020-06" db="EMBL/GenBank/DDBJ databases">
        <title>Antribacter stalactiti gen. nov., sp. nov., a new member of the family Nacardiaceae isolated from a cave.</title>
        <authorList>
            <person name="Kim I.S."/>
        </authorList>
    </citation>
    <scope>NUCLEOTIDE SEQUENCE [LARGE SCALE GENOMIC DNA]</scope>
    <source>
        <strain evidence="2 3">YC2-7</strain>
    </source>
</reference>
<comment type="caution">
    <text evidence="2">The sequence shown here is derived from an EMBL/GenBank/DDBJ whole genome shotgun (WGS) entry which is preliminary data.</text>
</comment>
<dbReference type="InterPro" id="IPR029058">
    <property type="entry name" value="AB_hydrolase_fold"/>
</dbReference>
<dbReference type="Gene3D" id="3.40.50.1820">
    <property type="entry name" value="alpha/beta hydrolase"/>
    <property type="match status" value="1"/>
</dbReference>
<dbReference type="InterPro" id="IPR000073">
    <property type="entry name" value="AB_hydrolase_1"/>
</dbReference>
<keyword evidence="2" id="KW-0378">Hydrolase</keyword>
<protein>
    <submittedName>
        <fullName evidence="2">Alpha/beta fold hydrolase</fullName>
    </submittedName>
</protein>
<dbReference type="PANTHER" id="PTHR43194">
    <property type="entry name" value="HYDROLASE ALPHA/BETA FOLD FAMILY"/>
    <property type="match status" value="1"/>
</dbReference>
<evidence type="ECO:0000313" key="2">
    <source>
        <dbReference type="EMBL" id="NMN95670.1"/>
    </source>
</evidence>
<dbReference type="EMBL" id="VCQU01000003">
    <property type="protein sequence ID" value="NMN95670.1"/>
    <property type="molecule type" value="Genomic_DNA"/>
</dbReference>
<dbReference type="InterPro" id="IPR050228">
    <property type="entry name" value="Carboxylesterase_BioH"/>
</dbReference>
<dbReference type="Proteomes" id="UP000535543">
    <property type="component" value="Unassembled WGS sequence"/>
</dbReference>
<feature type="domain" description="Serine aminopeptidase S33" evidence="1">
    <location>
        <begin position="45"/>
        <end position="253"/>
    </location>
</feature>
<evidence type="ECO:0000313" key="3">
    <source>
        <dbReference type="Proteomes" id="UP000535543"/>
    </source>
</evidence>
<dbReference type="AlphaFoldDB" id="A0A848KHI6"/>
<dbReference type="RefSeq" id="WP_169586753.1">
    <property type="nucleotide sequence ID" value="NZ_VCQU01000003.1"/>
</dbReference>